<organism evidence="1 2">
    <name type="scientific">Cannabis sativa</name>
    <name type="common">Hemp</name>
    <name type="synonym">Marijuana</name>
    <dbReference type="NCBI Taxonomy" id="3483"/>
    <lineage>
        <taxon>Eukaryota</taxon>
        <taxon>Viridiplantae</taxon>
        <taxon>Streptophyta</taxon>
        <taxon>Embryophyta</taxon>
        <taxon>Tracheophyta</taxon>
        <taxon>Spermatophyta</taxon>
        <taxon>Magnoliopsida</taxon>
        <taxon>eudicotyledons</taxon>
        <taxon>Gunneridae</taxon>
        <taxon>Pentapetalae</taxon>
        <taxon>rosids</taxon>
        <taxon>fabids</taxon>
        <taxon>Rosales</taxon>
        <taxon>Cannabaceae</taxon>
        <taxon>Cannabis</taxon>
    </lineage>
</organism>
<reference evidence="1" key="1">
    <citation type="submission" date="2018-11" db="EMBL/GenBank/DDBJ databases">
        <authorList>
            <person name="Grassa J C."/>
        </authorList>
    </citation>
    <scope>NUCLEOTIDE SEQUENCE [LARGE SCALE GENOMIC DNA]</scope>
</reference>
<dbReference type="EnsemblPlants" id="evm.model.07.643">
    <property type="protein sequence ID" value="cds.evm.model.07.643"/>
    <property type="gene ID" value="evm.TU.07.643"/>
</dbReference>
<dbReference type="OMA" id="NHTMQIS"/>
<accession>A0A803Q5V2</accession>
<protein>
    <recommendedName>
        <fullName evidence="3">Retrotransposon gag domain-containing protein</fullName>
    </recommendedName>
</protein>
<dbReference type="Proteomes" id="UP000596661">
    <property type="component" value="Chromosome 7"/>
</dbReference>
<evidence type="ECO:0000313" key="1">
    <source>
        <dbReference type="EnsemblPlants" id="cds.evm.model.07.643"/>
    </source>
</evidence>
<evidence type="ECO:0000313" key="2">
    <source>
        <dbReference type="Proteomes" id="UP000596661"/>
    </source>
</evidence>
<sequence>MKLMEKISKKKNGTVFDLEEDTKPSVKIIIDAPLLECFKMPQKELYEGRTDPMDHFSKYNHTMQISNASDDAKCLYFSLTLTKSTIDQWKRLSLRSIHNWRDLQAMFRKKFVAAKAFDLEASSLTIVK</sequence>
<dbReference type="PANTHER" id="PTHR33223:SF10">
    <property type="entry name" value="AMINOTRANSFERASE-LIKE PLANT MOBILE DOMAIN-CONTAINING PROTEIN"/>
    <property type="match status" value="1"/>
</dbReference>
<proteinExistence type="predicted"/>
<keyword evidence="2" id="KW-1185">Reference proteome</keyword>
<reference evidence="1" key="2">
    <citation type="submission" date="2021-03" db="UniProtKB">
        <authorList>
            <consortium name="EnsemblPlants"/>
        </authorList>
    </citation>
    <scope>IDENTIFICATION</scope>
</reference>
<dbReference type="AlphaFoldDB" id="A0A803Q5V2"/>
<evidence type="ECO:0008006" key="3">
    <source>
        <dbReference type="Google" id="ProtNLM"/>
    </source>
</evidence>
<dbReference type="Gramene" id="evm.model.07.643">
    <property type="protein sequence ID" value="cds.evm.model.07.643"/>
    <property type="gene ID" value="evm.TU.07.643"/>
</dbReference>
<dbReference type="PANTHER" id="PTHR33223">
    <property type="entry name" value="CCHC-TYPE DOMAIN-CONTAINING PROTEIN"/>
    <property type="match status" value="1"/>
</dbReference>
<name>A0A803Q5V2_CANSA</name>
<dbReference type="EMBL" id="UZAU01000640">
    <property type="status" value="NOT_ANNOTATED_CDS"/>
    <property type="molecule type" value="Genomic_DNA"/>
</dbReference>